<name>I1D0U9_9PSEU</name>
<dbReference type="eggNOG" id="COG0654">
    <property type="taxonomic scope" value="Bacteria"/>
</dbReference>
<dbReference type="InterPro" id="IPR002938">
    <property type="entry name" value="FAD-bd"/>
</dbReference>
<reference evidence="4" key="2">
    <citation type="submission" date="2012-01" db="EMBL/GenBank/DDBJ databases">
        <title>Noncontiguous Finished sequence of chromosome of Saccharomonospora glauca K62.</title>
        <authorList>
            <consortium name="US DOE Joint Genome Institute"/>
            <person name="Lucas S."/>
            <person name="Han J."/>
            <person name="Lapidus A."/>
            <person name="Cheng J.-F."/>
            <person name="Goodwin L."/>
            <person name="Pitluck S."/>
            <person name="Peters L."/>
            <person name="Mikhailova N."/>
            <person name="Held B."/>
            <person name="Detter J.C."/>
            <person name="Han C."/>
            <person name="Tapia R."/>
            <person name="Land M."/>
            <person name="Hauser L."/>
            <person name="Kyrpides N."/>
            <person name="Ivanova N."/>
            <person name="Pagani I."/>
            <person name="Brambilla E.-M."/>
            <person name="Klenk H.-P."/>
            <person name="Woyke T."/>
        </authorList>
    </citation>
    <scope>NUCLEOTIDE SEQUENCE [LARGE SCALE GENOMIC DNA]</scope>
    <source>
        <strain evidence="4">K62</strain>
    </source>
</reference>
<dbReference type="InterPro" id="IPR036188">
    <property type="entry name" value="FAD/NAD-bd_sf"/>
</dbReference>
<protein>
    <submittedName>
        <fullName evidence="3">2-polyprenyl-6-methoxyphenol hydroxylase-like oxidoreductase</fullName>
    </submittedName>
</protein>
<dbReference type="Proteomes" id="UP000005087">
    <property type="component" value="Chromosome"/>
</dbReference>
<sequence length="416" mass="45280">MEYTTCCVVGGGPAGMMVALLLARAGVDVTVLEKHPDFLRDFRGDTVHPSTLRLLDELGLGSRFAELPAGRLERMRVHINGTPVVMADFSRLPAPYDYIAMVPQGDFLDLLAEEAAGEPTFTLRRPVTVTGLLTSGEGDSPRVHGVRYRSQDGTEHELRAALVLACDGRDSVAREAAGLRPHEFDVPMDVWQVRLPLPPDDSRGIVVGHFRAGGAAVSMDRGTYSQVAYLIPRGSDAQRRALGLDAFRAHLSELLGWSDDVVGAIRSWDDIPLLRVRMNRLRRWYRPGLLCLGDAAHAMSPVGGVGVNLAIADAVAAARLLAPALRERGTVTTAELARVQRRRMPATLVTQRTQHGEHEMLLRPALDGTLTKVPTPLRAVGRSALLQTVTAHLGGKGLYRERPPVFARRVSVPPRP</sequence>
<feature type="domain" description="FAD-binding" evidence="2">
    <location>
        <begin position="4"/>
        <end position="349"/>
    </location>
</feature>
<dbReference type="InterPro" id="IPR050631">
    <property type="entry name" value="PheA/TfdB_FAD_monoxygenase"/>
</dbReference>
<dbReference type="Pfam" id="PF01494">
    <property type="entry name" value="FAD_binding_3"/>
    <property type="match status" value="1"/>
</dbReference>
<reference evidence="3 4" key="1">
    <citation type="submission" date="2011-09" db="EMBL/GenBank/DDBJ databases">
        <authorList>
            <consortium name="US DOE Joint Genome Institute (JGI-PGF)"/>
            <person name="Lucas S."/>
            <person name="Han J."/>
            <person name="Lapidus A."/>
            <person name="Cheng J.-F."/>
            <person name="Goodwin L."/>
            <person name="Pitluck S."/>
            <person name="Peters L."/>
            <person name="Land M.L."/>
            <person name="Hauser L."/>
            <person name="Brambilla E."/>
            <person name="Klenk H.-P."/>
            <person name="Woyke T.J."/>
        </authorList>
    </citation>
    <scope>NUCLEOTIDE SEQUENCE [LARGE SCALE GENOMIC DNA]</scope>
    <source>
        <strain evidence="3 4">K62</strain>
    </source>
</reference>
<dbReference type="PANTHER" id="PTHR43476">
    <property type="entry name" value="3-(3-HYDROXY-PHENYL)PROPIONATE/3-HYDROXYCINNAMIC ACID HYDROXYLASE"/>
    <property type="match status" value="1"/>
</dbReference>
<dbReference type="GO" id="GO:0071949">
    <property type="term" value="F:FAD binding"/>
    <property type="evidence" value="ECO:0007669"/>
    <property type="project" value="InterPro"/>
</dbReference>
<dbReference type="HOGENOM" id="CLU_033626_0_0_11"/>
<dbReference type="PANTHER" id="PTHR43476:SF5">
    <property type="entry name" value="FAD-DEPENDENT MONOOXYGENASE"/>
    <property type="match status" value="1"/>
</dbReference>
<proteinExistence type="predicted"/>
<gene>
    <name evidence="3" type="ORF">SacglDRAFT_01658</name>
</gene>
<dbReference type="SUPFAM" id="SSF51905">
    <property type="entry name" value="FAD/NAD(P)-binding domain"/>
    <property type="match status" value="1"/>
</dbReference>
<accession>I1D0U9</accession>
<evidence type="ECO:0000313" key="4">
    <source>
        <dbReference type="Proteomes" id="UP000005087"/>
    </source>
</evidence>
<evidence type="ECO:0000259" key="2">
    <source>
        <dbReference type="Pfam" id="PF01494"/>
    </source>
</evidence>
<dbReference type="NCBIfam" id="NF004833">
    <property type="entry name" value="PRK06185.1-1"/>
    <property type="match status" value="1"/>
</dbReference>
<dbReference type="OrthoDB" id="9791689at2"/>
<dbReference type="AlphaFoldDB" id="I1D0U9"/>
<organism evidence="3 4">
    <name type="scientific">Saccharomonospora glauca K62</name>
    <dbReference type="NCBI Taxonomy" id="928724"/>
    <lineage>
        <taxon>Bacteria</taxon>
        <taxon>Bacillati</taxon>
        <taxon>Actinomycetota</taxon>
        <taxon>Actinomycetes</taxon>
        <taxon>Pseudonocardiales</taxon>
        <taxon>Pseudonocardiaceae</taxon>
        <taxon>Saccharomonospora</taxon>
    </lineage>
</organism>
<dbReference type="Gene3D" id="3.50.50.60">
    <property type="entry name" value="FAD/NAD(P)-binding domain"/>
    <property type="match status" value="2"/>
</dbReference>
<dbReference type="PRINTS" id="PR00420">
    <property type="entry name" value="RNGMNOXGNASE"/>
</dbReference>
<dbReference type="EMBL" id="CM001484">
    <property type="protein sequence ID" value="EIE98573.1"/>
    <property type="molecule type" value="Genomic_DNA"/>
</dbReference>
<dbReference type="GO" id="GO:0016491">
    <property type="term" value="F:oxidoreductase activity"/>
    <property type="evidence" value="ECO:0007669"/>
    <property type="project" value="UniProtKB-KW"/>
</dbReference>
<evidence type="ECO:0000313" key="3">
    <source>
        <dbReference type="EMBL" id="EIE98573.1"/>
    </source>
</evidence>
<evidence type="ECO:0000256" key="1">
    <source>
        <dbReference type="ARBA" id="ARBA00023002"/>
    </source>
</evidence>
<keyword evidence="1" id="KW-0560">Oxidoreductase</keyword>
<dbReference type="RefSeq" id="WP_005463393.1">
    <property type="nucleotide sequence ID" value="NZ_CM001484.1"/>
</dbReference>
<keyword evidence="4" id="KW-1185">Reference proteome</keyword>
<dbReference type="STRING" id="928724.SacglDRAFT_01658"/>